<dbReference type="InterPro" id="IPR005950">
    <property type="entry name" value="ModA"/>
</dbReference>
<evidence type="ECO:0000313" key="9">
    <source>
        <dbReference type="Proteomes" id="UP000244904"/>
    </source>
</evidence>
<dbReference type="AlphaFoldDB" id="A0A2R8AQX3"/>
<feature type="binding site" evidence="6">
    <location>
        <position position="182"/>
    </location>
    <ligand>
        <name>molybdate</name>
        <dbReference type="ChEBI" id="CHEBI:36264"/>
    </ligand>
</feature>
<dbReference type="Pfam" id="PF13531">
    <property type="entry name" value="SBP_bac_11"/>
    <property type="match status" value="1"/>
</dbReference>
<dbReference type="FunFam" id="3.40.190.10:FF:000035">
    <property type="entry name" value="Molybdate ABC transporter substrate-binding protein"/>
    <property type="match status" value="1"/>
</dbReference>
<dbReference type="Gene3D" id="3.40.190.10">
    <property type="entry name" value="Periplasmic binding protein-like II"/>
    <property type="match status" value="2"/>
</dbReference>
<feature type="binding site" evidence="6">
    <location>
        <position position="29"/>
    </location>
    <ligand>
        <name>molybdate</name>
        <dbReference type="ChEBI" id="CHEBI:36264"/>
    </ligand>
</feature>
<dbReference type="InterPro" id="IPR050682">
    <property type="entry name" value="ModA/WtpA"/>
</dbReference>
<dbReference type="PIRSF" id="PIRSF004846">
    <property type="entry name" value="ModA"/>
    <property type="match status" value="1"/>
</dbReference>
<keyword evidence="2 6" id="KW-0500">Molybdenum</keyword>
<evidence type="ECO:0000256" key="6">
    <source>
        <dbReference type="PIRSR" id="PIRSR004846-1"/>
    </source>
</evidence>
<keyword evidence="4 7" id="KW-0732">Signal</keyword>
<feature type="chain" id="PRO_5015352671" evidence="7">
    <location>
        <begin position="20"/>
        <end position="247"/>
    </location>
</feature>
<evidence type="ECO:0000313" key="8">
    <source>
        <dbReference type="EMBL" id="SPF78234.1"/>
    </source>
</evidence>
<dbReference type="SUPFAM" id="SSF53850">
    <property type="entry name" value="Periplasmic binding protein-like II"/>
    <property type="match status" value="1"/>
</dbReference>
<dbReference type="Proteomes" id="UP000244904">
    <property type="component" value="Unassembled WGS sequence"/>
</dbReference>
<dbReference type="PANTHER" id="PTHR30632:SF17">
    <property type="entry name" value="MOLYBDATE-BINDING PROTEIN MODA"/>
    <property type="match status" value="1"/>
</dbReference>
<feature type="binding site" evidence="6">
    <location>
        <position position="164"/>
    </location>
    <ligand>
        <name>molybdate</name>
        <dbReference type="ChEBI" id="CHEBI:36264"/>
    </ligand>
</feature>
<evidence type="ECO:0000256" key="1">
    <source>
        <dbReference type="ARBA" id="ARBA00009175"/>
    </source>
</evidence>
<feature type="signal peptide" evidence="7">
    <location>
        <begin position="1"/>
        <end position="19"/>
    </location>
</feature>
<reference evidence="9" key="1">
    <citation type="submission" date="2018-03" db="EMBL/GenBank/DDBJ databases">
        <authorList>
            <person name="Rodrigo-Torres L."/>
            <person name="Arahal R. D."/>
            <person name="Lucena T."/>
        </authorList>
    </citation>
    <scope>NUCLEOTIDE SEQUENCE [LARGE SCALE GENOMIC DNA]</scope>
    <source>
        <strain evidence="9">CECT 8871</strain>
    </source>
</reference>
<dbReference type="GO" id="GO:0015689">
    <property type="term" value="P:molybdate ion transport"/>
    <property type="evidence" value="ECO:0007669"/>
    <property type="project" value="InterPro"/>
</dbReference>
<keyword evidence="3 6" id="KW-0479">Metal-binding</keyword>
<organism evidence="8 9">
    <name type="scientific">Pseudoprimorskyibacter insulae</name>
    <dbReference type="NCBI Taxonomy" id="1695997"/>
    <lineage>
        <taxon>Bacteria</taxon>
        <taxon>Pseudomonadati</taxon>
        <taxon>Pseudomonadota</taxon>
        <taxon>Alphaproteobacteria</taxon>
        <taxon>Rhodobacterales</taxon>
        <taxon>Paracoccaceae</taxon>
        <taxon>Pseudoprimorskyibacter</taxon>
    </lineage>
</organism>
<dbReference type="EMBL" id="OMOJ01000001">
    <property type="protein sequence ID" value="SPF78234.1"/>
    <property type="molecule type" value="Genomic_DNA"/>
</dbReference>
<comment type="similarity">
    <text evidence="1">Belongs to the bacterial solute-binding protein ModA family.</text>
</comment>
<evidence type="ECO:0000256" key="3">
    <source>
        <dbReference type="ARBA" id="ARBA00022723"/>
    </source>
</evidence>
<keyword evidence="9" id="KW-1185">Reference proteome</keyword>
<dbReference type="GO" id="GO:0046872">
    <property type="term" value="F:metal ion binding"/>
    <property type="evidence" value="ECO:0007669"/>
    <property type="project" value="UniProtKB-KW"/>
</dbReference>
<protein>
    <submittedName>
        <fullName evidence="8">Molybdate-binding periplasmic protein</fullName>
    </submittedName>
</protein>
<evidence type="ECO:0000256" key="7">
    <source>
        <dbReference type="SAM" id="SignalP"/>
    </source>
</evidence>
<dbReference type="NCBIfam" id="TIGR01256">
    <property type="entry name" value="modA"/>
    <property type="match status" value="1"/>
</dbReference>
<dbReference type="GO" id="GO:0030973">
    <property type="term" value="F:molybdate ion binding"/>
    <property type="evidence" value="ECO:0007669"/>
    <property type="project" value="TreeGrafter"/>
</dbReference>
<evidence type="ECO:0000256" key="4">
    <source>
        <dbReference type="ARBA" id="ARBA00022729"/>
    </source>
</evidence>
<gene>
    <name evidence="8" type="primary">modA</name>
    <name evidence="8" type="ORF">PRI8871_00827</name>
</gene>
<feature type="binding site" evidence="6">
    <location>
        <position position="137"/>
    </location>
    <ligand>
        <name>molybdate</name>
        <dbReference type="ChEBI" id="CHEBI:36264"/>
    </ligand>
</feature>
<feature type="binding site" evidence="6">
    <location>
        <position position="56"/>
    </location>
    <ligand>
        <name>molybdate</name>
        <dbReference type="ChEBI" id="CHEBI:36264"/>
    </ligand>
</feature>
<dbReference type="PANTHER" id="PTHR30632">
    <property type="entry name" value="MOLYBDATE-BINDING PERIPLASMIC PROTEIN"/>
    <property type="match status" value="1"/>
</dbReference>
<dbReference type="GO" id="GO:1901359">
    <property type="term" value="F:tungstate binding"/>
    <property type="evidence" value="ECO:0007669"/>
    <property type="project" value="UniProtKB-ARBA"/>
</dbReference>
<dbReference type="OrthoDB" id="9785015at2"/>
<sequence length="247" mass="25559">MLRALALAALTLAAAPAQAERLTVFAAASTKTALDAIAGQWQAQTGHQVSLSYAGSSALARQIEFGAPADLFLSASPDWMDQLETKGLLAADTRFDLLGNDLALIAHGTQPTMAIADLPDRLGDDRLAMAHVDAVPAGIYGKAALENLGLWAALAPHVAQTDNVRAALTLVATGEAPFGITYTTDAAASADVSIVYTFPADSHPPITYPIAAIAGGNTRLGAEFLSYLRGPEARAAFTAEGFEVLAE</sequence>
<dbReference type="GO" id="GO:0030288">
    <property type="term" value="C:outer membrane-bounded periplasmic space"/>
    <property type="evidence" value="ECO:0007669"/>
    <property type="project" value="TreeGrafter"/>
</dbReference>
<dbReference type="RefSeq" id="WP_108884893.1">
    <property type="nucleotide sequence ID" value="NZ_OMOJ01000001.1"/>
</dbReference>
<name>A0A2R8AQX3_9RHOB</name>
<evidence type="ECO:0000256" key="2">
    <source>
        <dbReference type="ARBA" id="ARBA00022505"/>
    </source>
</evidence>
<evidence type="ECO:0000256" key="5">
    <source>
        <dbReference type="ARBA" id="ARBA00062515"/>
    </source>
</evidence>
<accession>A0A2R8AQX3</accession>
<comment type="subunit">
    <text evidence="5">The complex is composed of two ATP-binding proteins (ModC), two transmembrane proteins (ModB) and a solute-binding protein (ModA).</text>
</comment>
<proteinExistence type="inferred from homology"/>